<keyword evidence="1" id="KW-0812">Transmembrane</keyword>
<dbReference type="Pfam" id="PF06580">
    <property type="entry name" value="His_kinase"/>
    <property type="match status" value="1"/>
</dbReference>
<accession>A0A839UV68</accession>
<feature type="transmembrane region" description="Helical" evidence="1">
    <location>
        <begin position="49"/>
        <end position="68"/>
    </location>
</feature>
<proteinExistence type="predicted"/>
<sequence>MQPLNQQPLVQKILNQPNYQFWALNLFGWAGYGFFVALSAIFWDRHLGLQAAYTLMSVTTGLVLSLGLREFFKKIWNLNAILRGIYSLLAVIVITGIWSFVKMEVFFYLNKDMESSRSLYEYLGWYTYSFFIFLSWAALYFSLKYYRMLQAEKEKTLKAQAMAHEAQLKMLRYQLNPHFLFNTLNAISTLILEKETVTANGMVTELSKFLRYSLDNNPMQKVTLAQEVETLKLYLGIEKLRFEERLNINFRISESARNAHIPNLLLQPLIENAIKYAIAKSPNGGTIELDADVLHNQLSIQLSDDGPGIADIPVAMRDRIEGQHGGVGLANTRERLHELYGAAHSFELENIEPRGLRITIRIPYSSTERSKAA</sequence>
<feature type="transmembrane region" description="Helical" evidence="1">
    <location>
        <begin position="80"/>
        <end position="101"/>
    </location>
</feature>
<evidence type="ECO:0000259" key="2">
    <source>
        <dbReference type="PROSITE" id="PS50109"/>
    </source>
</evidence>
<dbReference type="SUPFAM" id="SSF55874">
    <property type="entry name" value="ATPase domain of HSP90 chaperone/DNA topoisomerase II/histidine kinase"/>
    <property type="match status" value="1"/>
</dbReference>
<dbReference type="InterPro" id="IPR050640">
    <property type="entry name" value="Bact_2-comp_sensor_kinase"/>
</dbReference>
<comment type="caution">
    <text evidence="3">The sequence shown here is derived from an EMBL/GenBank/DDBJ whole genome shotgun (WGS) entry which is preliminary data.</text>
</comment>
<feature type="domain" description="Histidine kinase" evidence="2">
    <location>
        <begin position="265"/>
        <end position="366"/>
    </location>
</feature>
<evidence type="ECO:0000313" key="3">
    <source>
        <dbReference type="EMBL" id="MBB3169926.1"/>
    </source>
</evidence>
<feature type="transmembrane region" description="Helical" evidence="1">
    <location>
        <begin position="123"/>
        <end position="143"/>
    </location>
</feature>
<name>A0A839UV68_9GAMM</name>
<dbReference type="PROSITE" id="PS50109">
    <property type="entry name" value="HIS_KIN"/>
    <property type="match status" value="1"/>
</dbReference>
<keyword evidence="4" id="KW-1185">Reference proteome</keyword>
<evidence type="ECO:0000313" key="4">
    <source>
        <dbReference type="Proteomes" id="UP000559987"/>
    </source>
</evidence>
<dbReference type="InterPro" id="IPR005467">
    <property type="entry name" value="His_kinase_dom"/>
</dbReference>
<dbReference type="PANTHER" id="PTHR34220">
    <property type="entry name" value="SENSOR HISTIDINE KINASE YPDA"/>
    <property type="match status" value="1"/>
</dbReference>
<dbReference type="SMART" id="SM00387">
    <property type="entry name" value="HATPase_c"/>
    <property type="match status" value="1"/>
</dbReference>
<dbReference type="GO" id="GO:0000155">
    <property type="term" value="F:phosphorelay sensor kinase activity"/>
    <property type="evidence" value="ECO:0007669"/>
    <property type="project" value="InterPro"/>
</dbReference>
<organism evidence="3 4">
    <name type="scientific">Simiduia aestuariiviva</name>
    <dbReference type="NCBI Taxonomy" id="1510459"/>
    <lineage>
        <taxon>Bacteria</taxon>
        <taxon>Pseudomonadati</taxon>
        <taxon>Pseudomonadota</taxon>
        <taxon>Gammaproteobacteria</taxon>
        <taxon>Cellvibrionales</taxon>
        <taxon>Cellvibrionaceae</taxon>
        <taxon>Simiduia</taxon>
    </lineage>
</organism>
<gene>
    <name evidence="3" type="ORF">FHS30_003139</name>
</gene>
<dbReference type="InterPro" id="IPR010559">
    <property type="entry name" value="Sig_transdc_His_kin_internal"/>
</dbReference>
<evidence type="ECO:0000256" key="1">
    <source>
        <dbReference type="SAM" id="Phobius"/>
    </source>
</evidence>
<keyword evidence="3" id="KW-0808">Transferase</keyword>
<reference evidence="3 4" key="1">
    <citation type="submission" date="2020-08" db="EMBL/GenBank/DDBJ databases">
        <title>Genomic Encyclopedia of Type Strains, Phase III (KMG-III): the genomes of soil and plant-associated and newly described type strains.</title>
        <authorList>
            <person name="Whitman W."/>
        </authorList>
    </citation>
    <scope>NUCLEOTIDE SEQUENCE [LARGE SCALE GENOMIC DNA]</scope>
    <source>
        <strain evidence="3 4">CECT 8571</strain>
    </source>
</reference>
<keyword evidence="3" id="KW-0418">Kinase</keyword>
<dbReference type="InterPro" id="IPR036890">
    <property type="entry name" value="HATPase_C_sf"/>
</dbReference>
<feature type="transmembrane region" description="Helical" evidence="1">
    <location>
        <begin position="21"/>
        <end position="43"/>
    </location>
</feature>
<protein>
    <submittedName>
        <fullName evidence="3">Sensor histidine kinase YesM</fullName>
    </submittedName>
</protein>
<dbReference type="Gene3D" id="3.30.565.10">
    <property type="entry name" value="Histidine kinase-like ATPase, C-terminal domain"/>
    <property type="match status" value="1"/>
</dbReference>
<dbReference type="AlphaFoldDB" id="A0A839UV68"/>
<dbReference type="GO" id="GO:0016020">
    <property type="term" value="C:membrane"/>
    <property type="evidence" value="ECO:0007669"/>
    <property type="project" value="InterPro"/>
</dbReference>
<dbReference type="Proteomes" id="UP000559987">
    <property type="component" value="Unassembled WGS sequence"/>
</dbReference>
<dbReference type="RefSeq" id="WP_183911407.1">
    <property type="nucleotide sequence ID" value="NZ_JACHXZ010000004.1"/>
</dbReference>
<dbReference type="InterPro" id="IPR003594">
    <property type="entry name" value="HATPase_dom"/>
</dbReference>
<dbReference type="Pfam" id="PF02518">
    <property type="entry name" value="HATPase_c"/>
    <property type="match status" value="1"/>
</dbReference>
<keyword evidence="1" id="KW-0472">Membrane</keyword>
<dbReference type="EMBL" id="JACHXZ010000004">
    <property type="protein sequence ID" value="MBB3169926.1"/>
    <property type="molecule type" value="Genomic_DNA"/>
</dbReference>
<dbReference type="PANTHER" id="PTHR34220:SF7">
    <property type="entry name" value="SENSOR HISTIDINE KINASE YPDA"/>
    <property type="match status" value="1"/>
</dbReference>
<keyword evidence="1" id="KW-1133">Transmembrane helix</keyword>